<feature type="domain" description="NAD-glutamate dehydrogenase ACT2" evidence="5">
    <location>
        <begin position="407"/>
        <end position="497"/>
    </location>
</feature>
<gene>
    <name evidence="7" type="ORF">SAMN05216207_103541</name>
</gene>
<evidence type="ECO:0000259" key="3">
    <source>
        <dbReference type="Pfam" id="PF21074"/>
    </source>
</evidence>
<feature type="domain" description="NAD-glutamate dehydrogenase N-terminal ACT1" evidence="4">
    <location>
        <begin position="71"/>
        <end position="184"/>
    </location>
</feature>
<evidence type="ECO:0000259" key="2">
    <source>
        <dbReference type="Pfam" id="PF05088"/>
    </source>
</evidence>
<dbReference type="InterPro" id="IPR049064">
    <property type="entry name" value="NAD_Glu_DH_ACT3"/>
</dbReference>
<dbReference type="PIRSF" id="PIRSF036761">
    <property type="entry name" value="GDH_Mll4104"/>
    <property type="match status" value="1"/>
</dbReference>
<evidence type="ECO:0000313" key="8">
    <source>
        <dbReference type="Proteomes" id="UP000199614"/>
    </source>
</evidence>
<feature type="domain" description="NAD-specific glutamate dehydrogenase C-terminal" evidence="3">
    <location>
        <begin position="1272"/>
        <end position="1612"/>
    </location>
</feature>
<name>A0A1I5F6L2_PSUAM</name>
<dbReference type="Pfam" id="PF21074">
    <property type="entry name" value="GDH_C"/>
    <property type="match status" value="1"/>
</dbReference>
<dbReference type="PANTHER" id="PTHR43403:SF1">
    <property type="entry name" value="NAD-SPECIFIC GLUTAMATE DEHYDROGENASE"/>
    <property type="match status" value="1"/>
</dbReference>
<dbReference type="Pfam" id="PF21075">
    <property type="entry name" value="GDH_ACT1"/>
    <property type="match status" value="1"/>
</dbReference>
<dbReference type="Pfam" id="PF21076">
    <property type="entry name" value="GDH_ACT2"/>
    <property type="match status" value="1"/>
</dbReference>
<dbReference type="Pfam" id="PF21078">
    <property type="entry name" value="GDH_HM3"/>
    <property type="match status" value="1"/>
</dbReference>
<dbReference type="SUPFAM" id="SSF53223">
    <property type="entry name" value="Aminoacid dehydrogenase-like, N-terminal domain"/>
    <property type="match status" value="1"/>
</dbReference>
<dbReference type="GO" id="GO:0004069">
    <property type="term" value="F:L-aspartate:2-oxoglutarate aminotransferase activity"/>
    <property type="evidence" value="ECO:0007669"/>
    <property type="project" value="InterPro"/>
</dbReference>
<accession>A0A1I5F6L2</accession>
<dbReference type="Pfam" id="PF21077">
    <property type="entry name" value="GDH_ACT3"/>
    <property type="match status" value="1"/>
</dbReference>
<evidence type="ECO:0000256" key="1">
    <source>
        <dbReference type="SAM" id="MobiDB-lite"/>
    </source>
</evidence>
<sequence>MASVMDARGPEWDVSNGTTGDTGSTADVDVRSGSGPRPGGTAAADLVRFYVRHTPEAEDTGGPVLPGPATVVDAHLALAARREPGRAAVDVVSGPGEATTVDIVTDDMPYLVESVLAGVGRVGGTVRRVVHPILVVDRDGTGNLTGVDTDADPSEPGDALAESWMHLDVVSSGQLDREALRSELERTLSDVRQVIDDSSAMTHRVRALADDLTGITSHGDGVDPGEVADLLRWLVDDHFVFIGYRHYARRDGRLQPDTDTGLGVLRPGDAGANLFLPEEGELGAEDPAGPLLITRASERSRVLRPVHPYYVGVRTRDAAGTVVGEHRFLGMLTVPARHESVLDIPVVARRIRGAIRRAGFPADSYSGQQMLEVFSVLPRTELFSSSERRLHDTGVGVLEASARRAVRLFVHPDPYRRFLSCLVYLPRDRYTTDTRLRITDILRERLQGSDVTYTAQVGDAELAMLHLTVATDPSAEPVAYDVAALQDEIAEATRSWDDLLVTALGDAGPSARPMLAGVPESYKAGVVPERAVEDLRRLMALGGGPDDTDAFDLRLYRTTDDDIRFALYLGDAPATLTRVLPLLQQLDVDVVDERPFEFTRPDGRHCWLYDFGLRAPEPSGAPAAPAVTVEDTGTRFEEAFAAAWRGDAESDRFSALVLRAGLHWREAAVLRAYSRYTRQLGGLFTLQYTANVLVNHPQVAQGLITLFRARFDPATTDPAERDAAHERALANVTALIDQVSGLDADRILRGLLAVIESTLRTNWFRGRAFFSFKLDPAAVPDMPLPRPRFEIFVYSPDAEGVHLRFGPIARGGLRFSDRQQDYRTEILGLVKAQAVKNAVIVPVGAKGGFVVRRPTPDPEHVRACYTTFISGLLDVTDNLLTHPDGSTETLPPPDVVRHDGDDSYLVVAADKGTATFSDLANSIAGDYGFWLGDAFASGGSVGYDHKAMGITARGAWESVKRHFRELDLDTQSQEFTVVGIGDMSGDVFGNGMLLSEHIRLVAAFDHRHVFVDPTPDAAASYAERRRLFELPRSTWEDYDSSLISAGGGVWPRTAKSVPVGPEMRTALGLPGTVTAMSPPELIHAILQAPADLLWNGGIGTYVKASTETHADVGDKANDTIRVDGRDLRVRVVGEGGNLGLTQRGRIEYARAGGRDGVPGRVNTDAIDNSAGVDCSDHEVNIKILLDRPVTEGTLDGPARNELLASMTDDVADLVLADNIAQNNVLGVARAHAPGMVSVHGRMVTDLVERAGLDRELEVLPSATGFDELDEAGLGLTGPELATLLAHTKLDLTARIVETDLPDRPAFEPPLPDYFPAQVRERFGDAVRTHPLRREIIATKLVNEMVDGAGLSYAFRLGEEIAAGPGDVLRAYTVTTRVFELPELWAAVRSADVPVAVADTVVLQSRRLLDRVSRWFLTNRPQPLAVGAEISRFAEPIARLRGQLPELLQGRELDSVREQAASLRESGVPEGLVRPAALSLYAYGLLDVVEVVELSDREKEPRPAAEVARLYYALSEHLGVDQALSAGSRLDRGDRWHALARLALRDDLYGSLRSVTLDALRETPPGTGVDEAIAAWEQANASKLSRARTALEEIGASASLDLATLSVISRQLRGLAR</sequence>
<feature type="domain" description="NAD-glutamate dehydrogenase ACT3" evidence="6">
    <location>
        <begin position="552"/>
        <end position="618"/>
    </location>
</feature>
<reference evidence="7 8" key="1">
    <citation type="submission" date="2016-10" db="EMBL/GenBank/DDBJ databases">
        <authorList>
            <person name="de Groot N.N."/>
        </authorList>
    </citation>
    <scope>NUCLEOTIDE SEQUENCE [LARGE SCALE GENOMIC DNA]</scope>
    <source>
        <strain evidence="7 8">CGMCC 4.1877</strain>
    </source>
</reference>
<dbReference type="InterPro" id="IPR049056">
    <property type="entry name" value="NAD_Glu_DH_HM3"/>
</dbReference>
<dbReference type="InterPro" id="IPR036291">
    <property type="entry name" value="NAD(P)-bd_dom_sf"/>
</dbReference>
<dbReference type="GO" id="GO:0006538">
    <property type="term" value="P:L-glutamate catabolic process"/>
    <property type="evidence" value="ECO:0007669"/>
    <property type="project" value="InterPro"/>
</dbReference>
<dbReference type="Proteomes" id="UP000199614">
    <property type="component" value="Unassembled WGS sequence"/>
</dbReference>
<feature type="region of interest" description="Disordered" evidence="1">
    <location>
        <begin position="1"/>
        <end position="42"/>
    </location>
</feature>
<dbReference type="InterPro" id="IPR007780">
    <property type="entry name" value="NAD_Glu_DH_bac"/>
</dbReference>
<dbReference type="InterPro" id="IPR049059">
    <property type="entry name" value="NAD_Glu_DH_HM1"/>
</dbReference>
<feature type="domain" description="NAD-glutamate dehydrogenase catalytic" evidence="2">
    <location>
        <begin position="732"/>
        <end position="1227"/>
    </location>
</feature>
<feature type="compositionally biased region" description="Polar residues" evidence="1">
    <location>
        <begin position="15"/>
        <end position="25"/>
    </location>
</feature>
<evidence type="ECO:0000259" key="6">
    <source>
        <dbReference type="Pfam" id="PF21077"/>
    </source>
</evidence>
<evidence type="ECO:0000259" key="5">
    <source>
        <dbReference type="Pfam" id="PF21076"/>
    </source>
</evidence>
<organism evidence="7 8">
    <name type="scientific">Pseudonocardia ammonioxydans</name>
    <dbReference type="NCBI Taxonomy" id="260086"/>
    <lineage>
        <taxon>Bacteria</taxon>
        <taxon>Bacillati</taxon>
        <taxon>Actinomycetota</taxon>
        <taxon>Actinomycetes</taxon>
        <taxon>Pseudonocardiales</taxon>
        <taxon>Pseudonocardiaceae</taxon>
        <taxon>Pseudonocardia</taxon>
    </lineage>
</organism>
<dbReference type="InterPro" id="IPR024727">
    <property type="entry name" value="NAD_Glu_DH_N_ACT1"/>
</dbReference>
<protein>
    <submittedName>
        <fullName evidence="7">Glutamate dehydrogenase</fullName>
    </submittedName>
</protein>
<evidence type="ECO:0000313" key="7">
    <source>
        <dbReference type="EMBL" id="SFO19300.1"/>
    </source>
</evidence>
<dbReference type="Pfam" id="PF21073">
    <property type="entry name" value="GDH_HM1"/>
    <property type="match status" value="1"/>
</dbReference>
<dbReference type="SUPFAM" id="SSF51735">
    <property type="entry name" value="NAD(P)-binding Rossmann-fold domains"/>
    <property type="match status" value="1"/>
</dbReference>
<dbReference type="InterPro" id="IPR046346">
    <property type="entry name" value="Aminoacid_DH-like_N_sf"/>
</dbReference>
<dbReference type="STRING" id="260086.SAMN05216207_103541"/>
<dbReference type="Pfam" id="PF05088">
    <property type="entry name" value="Bac_GDH_CD"/>
    <property type="match status" value="1"/>
</dbReference>
<dbReference type="InterPro" id="IPR048381">
    <property type="entry name" value="GDH_C"/>
</dbReference>
<dbReference type="InterPro" id="IPR028971">
    <property type="entry name" value="NAD-GDH_cat"/>
</dbReference>
<evidence type="ECO:0000259" key="4">
    <source>
        <dbReference type="Pfam" id="PF21075"/>
    </source>
</evidence>
<dbReference type="InterPro" id="IPR049062">
    <property type="entry name" value="NAD_Glu_DH_ACT2"/>
</dbReference>
<dbReference type="GO" id="GO:0004352">
    <property type="term" value="F:glutamate dehydrogenase (NAD+) activity"/>
    <property type="evidence" value="ECO:0007669"/>
    <property type="project" value="InterPro"/>
</dbReference>
<dbReference type="EMBL" id="FOUY01000035">
    <property type="protein sequence ID" value="SFO19300.1"/>
    <property type="molecule type" value="Genomic_DNA"/>
</dbReference>
<dbReference type="PANTHER" id="PTHR43403">
    <property type="entry name" value="NAD-SPECIFIC GLUTAMATE DEHYDROGENASE"/>
    <property type="match status" value="1"/>
</dbReference>
<keyword evidence="8" id="KW-1185">Reference proteome</keyword>
<proteinExistence type="predicted"/>